<dbReference type="PANTHER" id="PTHR15992">
    <property type="entry name" value="HOLLIDAY JUNCTION RECOGNITION PROTEIN"/>
    <property type="match status" value="1"/>
</dbReference>
<dbReference type="GO" id="GO:0042393">
    <property type="term" value="F:histone binding"/>
    <property type="evidence" value="ECO:0007669"/>
    <property type="project" value="TreeGrafter"/>
</dbReference>
<reference evidence="1" key="1">
    <citation type="submission" date="2025-08" db="UniProtKB">
        <authorList>
            <consortium name="Ensembl"/>
        </authorList>
    </citation>
    <scope>IDENTIFICATION</scope>
</reference>
<organism evidence="1 2">
    <name type="scientific">Aquila chrysaetos chrysaetos</name>
    <dbReference type="NCBI Taxonomy" id="223781"/>
    <lineage>
        <taxon>Eukaryota</taxon>
        <taxon>Metazoa</taxon>
        <taxon>Chordata</taxon>
        <taxon>Craniata</taxon>
        <taxon>Vertebrata</taxon>
        <taxon>Euteleostomi</taxon>
        <taxon>Archelosauria</taxon>
        <taxon>Archosauria</taxon>
        <taxon>Dinosauria</taxon>
        <taxon>Saurischia</taxon>
        <taxon>Theropoda</taxon>
        <taxon>Coelurosauria</taxon>
        <taxon>Aves</taxon>
        <taxon>Neognathae</taxon>
        <taxon>Neoaves</taxon>
        <taxon>Telluraves</taxon>
        <taxon>Accipitrimorphae</taxon>
        <taxon>Accipitriformes</taxon>
        <taxon>Accipitridae</taxon>
        <taxon>Accipitrinae</taxon>
        <taxon>Aquila</taxon>
    </lineage>
</organism>
<sequence length="87" mass="10110">MATATGSDLEERLRLSNIRFVASINRILERYNHPFEDDLLISMETLTYDTPDGPKQWEEVSTKKLKIWKKEVLEVSNNIVLLCSQNI</sequence>
<evidence type="ECO:0000313" key="1">
    <source>
        <dbReference type="Ensembl" id="ENSACCP00020007624.1"/>
    </source>
</evidence>
<dbReference type="GeneTree" id="ENSGT00960000189441"/>
<proteinExistence type="predicted"/>
<reference evidence="1" key="2">
    <citation type="submission" date="2025-09" db="UniProtKB">
        <authorList>
            <consortium name="Ensembl"/>
        </authorList>
    </citation>
    <scope>IDENTIFICATION</scope>
</reference>
<dbReference type="Gene3D" id="6.10.250.2320">
    <property type="match status" value="1"/>
</dbReference>
<dbReference type="InParanoid" id="A0A663E6P5"/>
<dbReference type="PANTHER" id="PTHR15992:SF5">
    <property type="entry name" value="HOLLIDAY JUNCTION RECOGNITION PROTEIN"/>
    <property type="match status" value="1"/>
</dbReference>
<evidence type="ECO:0000313" key="2">
    <source>
        <dbReference type="Proteomes" id="UP000472275"/>
    </source>
</evidence>
<accession>A0A663E6P5</accession>
<dbReference type="GO" id="GO:0034080">
    <property type="term" value="P:CENP-A containing chromatin assembly"/>
    <property type="evidence" value="ECO:0007669"/>
    <property type="project" value="TreeGrafter"/>
</dbReference>
<dbReference type="GO" id="GO:0000775">
    <property type="term" value="C:chromosome, centromeric region"/>
    <property type="evidence" value="ECO:0007669"/>
    <property type="project" value="TreeGrafter"/>
</dbReference>
<protein>
    <submittedName>
        <fullName evidence="1">Uncharacterized protein</fullName>
    </submittedName>
</protein>
<dbReference type="Proteomes" id="UP000472275">
    <property type="component" value="Chromosome 7"/>
</dbReference>
<dbReference type="Ensembl" id="ENSACCT00020007958.1">
    <property type="protein sequence ID" value="ENSACCP00020007624.1"/>
    <property type="gene ID" value="ENSACCG00020005175.1"/>
</dbReference>
<keyword evidence="2" id="KW-1185">Reference proteome</keyword>
<name>A0A663E6P5_AQUCH</name>
<dbReference type="AlphaFoldDB" id="A0A663E6P5"/>